<keyword evidence="7" id="KW-1185">Reference proteome</keyword>
<feature type="compositionally biased region" description="Acidic residues" evidence="3">
    <location>
        <begin position="182"/>
        <end position="212"/>
    </location>
</feature>
<dbReference type="PANTHER" id="PTHR15565:SF0">
    <property type="entry name" value="PROTEIN AATF"/>
    <property type="match status" value="1"/>
</dbReference>
<feature type="compositionally biased region" description="Acidic residues" evidence="3">
    <location>
        <begin position="225"/>
        <end position="245"/>
    </location>
</feature>
<dbReference type="InterPro" id="IPR039223">
    <property type="entry name" value="AATF/Bfr2"/>
</dbReference>
<evidence type="ECO:0000259" key="4">
    <source>
        <dbReference type="Pfam" id="PF08164"/>
    </source>
</evidence>
<dbReference type="InterPro" id="IPR012617">
    <property type="entry name" value="AATF_C"/>
</dbReference>
<feature type="compositionally biased region" description="Acidic residues" evidence="3">
    <location>
        <begin position="256"/>
        <end position="276"/>
    </location>
</feature>
<name>A0ABY0HG51_9PEZI</name>
<dbReference type="Pfam" id="PF08164">
    <property type="entry name" value="TRAUB"/>
    <property type="match status" value="1"/>
</dbReference>
<evidence type="ECO:0000259" key="5">
    <source>
        <dbReference type="Pfam" id="PF13339"/>
    </source>
</evidence>
<reference evidence="6 7" key="1">
    <citation type="submission" date="2018-06" db="EMBL/GenBank/DDBJ databases">
        <title>Complete Genomes of Monosporascus.</title>
        <authorList>
            <person name="Robinson A.J."/>
            <person name="Natvig D.O."/>
        </authorList>
    </citation>
    <scope>NUCLEOTIDE SEQUENCE [LARGE SCALE GENOMIC DNA]</scope>
    <source>
        <strain evidence="6 7">CBS 609.92</strain>
    </source>
</reference>
<accession>A0ABY0HG51</accession>
<feature type="compositionally biased region" description="Acidic residues" evidence="3">
    <location>
        <begin position="26"/>
        <end position="44"/>
    </location>
</feature>
<comment type="similarity">
    <text evidence="1">Belongs to the AATF family.</text>
</comment>
<evidence type="ECO:0000313" key="6">
    <source>
        <dbReference type="EMBL" id="RYO92383.1"/>
    </source>
</evidence>
<feature type="compositionally biased region" description="Basic and acidic residues" evidence="3">
    <location>
        <begin position="12"/>
        <end position="25"/>
    </location>
</feature>
<evidence type="ECO:0000256" key="1">
    <source>
        <dbReference type="ARBA" id="ARBA00008966"/>
    </source>
</evidence>
<feature type="compositionally biased region" description="Acidic residues" evidence="3">
    <location>
        <begin position="84"/>
        <end position="110"/>
    </location>
</feature>
<evidence type="ECO:0000256" key="2">
    <source>
        <dbReference type="ARBA" id="ARBA00013850"/>
    </source>
</evidence>
<feature type="compositionally biased region" description="Acidic residues" evidence="3">
    <location>
        <begin position="118"/>
        <end position="141"/>
    </location>
</feature>
<feature type="compositionally biased region" description="Polar residues" evidence="3">
    <location>
        <begin position="297"/>
        <end position="309"/>
    </location>
</feature>
<evidence type="ECO:0000313" key="7">
    <source>
        <dbReference type="Proteomes" id="UP000294003"/>
    </source>
</evidence>
<gene>
    <name evidence="6" type="ORF">DL762_001663</name>
</gene>
<dbReference type="PANTHER" id="PTHR15565">
    <property type="entry name" value="AATF PROTEIN APOPTOSIS ANTAGONIZING TRANSCRIPTION FACTOR"/>
    <property type="match status" value="1"/>
</dbReference>
<dbReference type="InterPro" id="IPR025160">
    <property type="entry name" value="AATF"/>
</dbReference>
<evidence type="ECO:0000256" key="3">
    <source>
        <dbReference type="SAM" id="MobiDB-lite"/>
    </source>
</evidence>
<comment type="caution">
    <text evidence="6">The sequence shown here is derived from an EMBL/GenBank/DDBJ whole genome shotgun (WGS) entry which is preliminary data.</text>
</comment>
<feature type="region of interest" description="Disordered" evidence="3">
    <location>
        <begin position="1"/>
        <end position="319"/>
    </location>
</feature>
<feature type="region of interest" description="Disordered" evidence="3">
    <location>
        <begin position="382"/>
        <end position="411"/>
    </location>
</feature>
<feature type="domain" description="Apoptosis-antagonizing transcription factor C-terminal" evidence="4">
    <location>
        <begin position="498"/>
        <end position="580"/>
    </location>
</feature>
<dbReference type="Proteomes" id="UP000294003">
    <property type="component" value="Unassembled WGS sequence"/>
</dbReference>
<proteinExistence type="inferred from homology"/>
<feature type="domain" description="AATF leucine zipper-containing" evidence="5">
    <location>
        <begin position="312"/>
        <end position="430"/>
    </location>
</feature>
<dbReference type="Pfam" id="PF13339">
    <property type="entry name" value="AATF-Che1"/>
    <property type="match status" value="1"/>
</dbReference>
<sequence>MPSAKPGGRARQFSDLEARPAKDYDPEADVPSDSDSAADSEDSADEKAATEHYVNVGESKLRRKDPVALGSQYRGARVSRADLEVEDDDEDDEEEESGDEPSDNFEDAREDLDGISSEYDDPENADLEADRNDDEDGEIDSDNALGESDEEKFKGFTFRGSSQTLPHRGKRVTRPTAADFMGSDEEEEGESGEDDLEDEEEEEGESDEDVDSEYGLRNGPASAFLDDEAEESEDEEDHEDEELDGLEYGNGLGGADEGEDEGNEENEEDDDESDDEQRDRAKGDANRASLLDMVQAGQRSVAESLSSAAQKDVAKGLSVRQQQKAFDALLNIRIRMQKSLVAINSLNTLEEAEHQSEPYEAAEAAALKLWNAIEGFRSSIQSGAAAQSGQKRKRTVDATSSSKEIWESMQDTEKQAKIRRKAVLENWSQKAKNMRAVDKSSRKFSGSVEKPLTVRLEEELEAPERLIKRTRTPRSCAPAQVAKKANEDPSIYDDADFYQLLLKELVDQRAADTSGGAGSAAMIRFTAVKEAKAKRHVDTKASKGRKMRFNVHEKLQNFMAPEDRRTWEESAIDRLFGSLFGQKMELDEEAVSDQEMGGISVEEDGLRLFRS</sequence>
<protein>
    <recommendedName>
        <fullName evidence="2">Protein BFR2</fullName>
    </recommendedName>
</protein>
<dbReference type="EMBL" id="QJNS01000028">
    <property type="protein sequence ID" value="RYO92383.1"/>
    <property type="molecule type" value="Genomic_DNA"/>
</dbReference>
<organism evidence="6 7">
    <name type="scientific">Monosporascus cannonballus</name>
    <dbReference type="NCBI Taxonomy" id="155416"/>
    <lineage>
        <taxon>Eukaryota</taxon>
        <taxon>Fungi</taxon>
        <taxon>Dikarya</taxon>
        <taxon>Ascomycota</taxon>
        <taxon>Pezizomycotina</taxon>
        <taxon>Sordariomycetes</taxon>
        <taxon>Xylariomycetidae</taxon>
        <taxon>Xylariales</taxon>
        <taxon>Xylariales incertae sedis</taxon>
        <taxon>Monosporascus</taxon>
    </lineage>
</organism>